<evidence type="ECO:0008006" key="3">
    <source>
        <dbReference type="Google" id="ProtNLM"/>
    </source>
</evidence>
<keyword evidence="2" id="KW-1185">Reference proteome</keyword>
<sequence length="90" mass="10737">MTEKESLWYLINGLVKGSYIVKTFCDEFTRIYDLEVNYDELSNEENRLFGELCEMTGRFSDDDDELKIPNMYFSEKEIMDKVRQIKENLG</sequence>
<dbReference type="RefSeq" id="WP_268114799.1">
    <property type="nucleotide sequence ID" value="NZ_CP113524.1"/>
</dbReference>
<evidence type="ECO:0000313" key="2">
    <source>
        <dbReference type="Proteomes" id="UP001163115"/>
    </source>
</evidence>
<dbReference type="Proteomes" id="UP001163115">
    <property type="component" value="Chromosome"/>
</dbReference>
<reference evidence="1" key="1">
    <citation type="submission" date="2022-11" db="EMBL/GenBank/DDBJ databases">
        <title>Lacrimispora xylanolytica sy1, complete genome.</title>
        <authorList>
            <person name="Choi S."/>
        </authorList>
    </citation>
    <scope>NUCLEOTIDE SEQUENCE</scope>
    <source>
        <strain evidence="1">Sy1</strain>
    </source>
</reference>
<name>A0ABY7AAG5_9FIRM</name>
<dbReference type="EMBL" id="CP113524">
    <property type="protein sequence ID" value="WAJ23335.1"/>
    <property type="molecule type" value="Genomic_DNA"/>
</dbReference>
<accession>A0ABY7AAG5</accession>
<gene>
    <name evidence="1" type="ORF">OW255_17500</name>
</gene>
<evidence type="ECO:0000313" key="1">
    <source>
        <dbReference type="EMBL" id="WAJ23335.1"/>
    </source>
</evidence>
<proteinExistence type="predicted"/>
<organism evidence="1 2">
    <name type="scientific">Lacrimispora xylanolytica</name>
    <dbReference type="NCBI Taxonomy" id="29375"/>
    <lineage>
        <taxon>Bacteria</taxon>
        <taxon>Bacillati</taxon>
        <taxon>Bacillota</taxon>
        <taxon>Clostridia</taxon>
        <taxon>Lachnospirales</taxon>
        <taxon>Lachnospiraceae</taxon>
        <taxon>Lacrimispora</taxon>
    </lineage>
</organism>
<protein>
    <recommendedName>
        <fullName evidence="3">Self-protective colicin-like immunity protein</fullName>
    </recommendedName>
</protein>